<comment type="caution">
    <text evidence="1">The sequence shown here is derived from an EMBL/GenBank/DDBJ whole genome shotgun (WGS) entry which is preliminary data.</text>
</comment>
<accession>A0A8T2TZX8</accession>
<dbReference type="Proteomes" id="UP000825935">
    <property type="component" value="Chromosome 9"/>
</dbReference>
<sequence length="35" mass="4089">MSRNRVFRRHLSFGSTRFCCCERRAIIPSSVGTTR</sequence>
<dbReference type="AlphaFoldDB" id="A0A8T2TZX8"/>
<name>A0A8T2TZX8_CERRI</name>
<gene>
    <name evidence="1" type="ORF">KP509_09G045400</name>
</gene>
<dbReference type="EMBL" id="CM035414">
    <property type="protein sequence ID" value="KAH7429381.1"/>
    <property type="molecule type" value="Genomic_DNA"/>
</dbReference>
<evidence type="ECO:0000313" key="1">
    <source>
        <dbReference type="EMBL" id="KAH7429381.1"/>
    </source>
</evidence>
<organism evidence="1 2">
    <name type="scientific">Ceratopteris richardii</name>
    <name type="common">Triangle waterfern</name>
    <dbReference type="NCBI Taxonomy" id="49495"/>
    <lineage>
        <taxon>Eukaryota</taxon>
        <taxon>Viridiplantae</taxon>
        <taxon>Streptophyta</taxon>
        <taxon>Embryophyta</taxon>
        <taxon>Tracheophyta</taxon>
        <taxon>Polypodiopsida</taxon>
        <taxon>Polypodiidae</taxon>
        <taxon>Polypodiales</taxon>
        <taxon>Pteridineae</taxon>
        <taxon>Pteridaceae</taxon>
        <taxon>Parkerioideae</taxon>
        <taxon>Ceratopteris</taxon>
    </lineage>
</organism>
<proteinExistence type="predicted"/>
<protein>
    <submittedName>
        <fullName evidence="1">Uncharacterized protein</fullName>
    </submittedName>
</protein>
<keyword evidence="2" id="KW-1185">Reference proteome</keyword>
<evidence type="ECO:0000313" key="2">
    <source>
        <dbReference type="Proteomes" id="UP000825935"/>
    </source>
</evidence>
<reference evidence="1" key="1">
    <citation type="submission" date="2021-08" db="EMBL/GenBank/DDBJ databases">
        <title>WGS assembly of Ceratopteris richardii.</title>
        <authorList>
            <person name="Marchant D.B."/>
            <person name="Chen G."/>
            <person name="Jenkins J."/>
            <person name="Shu S."/>
            <person name="Leebens-Mack J."/>
            <person name="Grimwood J."/>
            <person name="Schmutz J."/>
            <person name="Soltis P."/>
            <person name="Soltis D."/>
            <person name="Chen Z.-H."/>
        </authorList>
    </citation>
    <scope>NUCLEOTIDE SEQUENCE</scope>
    <source>
        <strain evidence="1">Whitten #5841</strain>
        <tissue evidence="1">Leaf</tissue>
    </source>
</reference>